<dbReference type="Proteomes" id="UP000594001">
    <property type="component" value="Chromosome"/>
</dbReference>
<organism evidence="2 3">
    <name type="scientific">Candidatus Bodocaedibacter vickermanii</name>
    <dbReference type="NCBI Taxonomy" id="2741701"/>
    <lineage>
        <taxon>Bacteria</taxon>
        <taxon>Pseudomonadati</taxon>
        <taxon>Pseudomonadota</taxon>
        <taxon>Alphaproteobacteria</taxon>
        <taxon>Holosporales</taxon>
        <taxon>Candidatus Paracaedibacteraceae</taxon>
        <taxon>Candidatus Bodocaedibacter</taxon>
    </lineage>
</organism>
<evidence type="ECO:0000313" key="2">
    <source>
        <dbReference type="EMBL" id="QOL19757.1"/>
    </source>
</evidence>
<proteinExistence type="predicted"/>
<evidence type="ECO:0000313" key="3">
    <source>
        <dbReference type="Proteomes" id="UP000594001"/>
    </source>
</evidence>
<sequence>MEYVYSLWHEVDIIEEPEKDEETLIGLYSTQEKAEEALSRFKKLERFSAYPDGFGVHRCKINRDDWTSGYAPVWY</sequence>
<protein>
    <recommendedName>
        <fullName evidence="1">DUF7336 domain-containing protein</fullName>
    </recommendedName>
</protein>
<name>A0A7L9RT17_9PROT</name>
<dbReference type="Pfam" id="PF24024">
    <property type="entry name" value="DUF7336"/>
    <property type="match status" value="1"/>
</dbReference>
<dbReference type="EMBL" id="CP054719">
    <property type="protein sequence ID" value="QOL19757.1"/>
    <property type="molecule type" value="Genomic_DNA"/>
</dbReference>
<evidence type="ECO:0000259" key="1">
    <source>
        <dbReference type="Pfam" id="PF24024"/>
    </source>
</evidence>
<reference evidence="2 3" key="1">
    <citation type="submission" date="2020-06" db="EMBL/GenBank/DDBJ databases">
        <title>The endosymbiont of the kinetoplastid Bodo saltans is a Paracaedibacter-like alpha-proteobacterium possessing a putative toxin-antitoxin system.</title>
        <authorList>
            <person name="Midha S."/>
            <person name="Rigden D.J."/>
            <person name="Siozios S."/>
            <person name="Hurst G.D.D."/>
            <person name="Jackson A.P."/>
        </authorList>
    </citation>
    <scope>NUCLEOTIDE SEQUENCE [LARGE SCALE GENOMIC DNA]</scope>
    <source>
        <strain evidence="2">Lake Konstanz</strain>
    </source>
</reference>
<dbReference type="KEGG" id="pbal:CPBP_00525"/>
<dbReference type="InterPro" id="IPR055760">
    <property type="entry name" value="DUF7336"/>
</dbReference>
<dbReference type="RefSeq" id="WP_350332500.1">
    <property type="nucleotide sequence ID" value="NZ_CP054719.1"/>
</dbReference>
<feature type="domain" description="DUF7336" evidence="1">
    <location>
        <begin position="10"/>
        <end position="68"/>
    </location>
</feature>
<keyword evidence="3" id="KW-1185">Reference proteome</keyword>
<accession>A0A7L9RT17</accession>
<dbReference type="AlphaFoldDB" id="A0A7L9RT17"/>
<gene>
    <name evidence="2" type="ORF">CPBP_00525</name>
</gene>